<dbReference type="Proteomes" id="UP000694724">
    <property type="component" value="Unplaced"/>
</dbReference>
<feature type="region of interest" description="Disordered" evidence="1">
    <location>
        <begin position="1"/>
        <end position="57"/>
    </location>
</feature>
<feature type="compositionally biased region" description="Polar residues" evidence="1">
    <location>
        <begin position="11"/>
        <end position="29"/>
    </location>
</feature>
<name>A0A8D1B5S5_PIG</name>
<sequence>MTPDIFHRTRTNNPNIYMEPQKTQNCQSNPEEEKPSRRHNSPRPQAIFQSHSHQDSVVLVPKQTDGPMEQNREPRNKPRHLWSINLGQRRQEHKMGKRQSSQQELLGNLDSCMQINETRTHTLTPCTKINSKWLKDLNIRQDTIKLLEKNIGKTFSDINLMNIFSGQSPKATEIRVKINQWDLIKLTSFCTAQETKKKTKRQLTQWEKIVSNDAMDKGLISRTYKQLVQLNSKKANNPIEKWAKDLNRHFSKMANKHMKKFSTSLIITEMQIKATMRYYLTPVRMAIINKSTNNKCWREWKKREPSCTVGGNVSWYNHYGDQYGDTLEIYT</sequence>
<accession>A0A8D1B5S5</accession>
<reference evidence="2" key="1">
    <citation type="submission" date="2025-05" db="UniProtKB">
        <authorList>
            <consortium name="Ensembl"/>
        </authorList>
    </citation>
    <scope>IDENTIFICATION</scope>
</reference>
<protein>
    <submittedName>
        <fullName evidence="2">Uncharacterized protein</fullName>
    </submittedName>
</protein>
<proteinExistence type="predicted"/>
<evidence type="ECO:0000256" key="1">
    <source>
        <dbReference type="SAM" id="MobiDB-lite"/>
    </source>
</evidence>
<dbReference type="Ensembl" id="ENSSSCT00055060762.1">
    <property type="protein sequence ID" value="ENSSSCP00055048692.1"/>
    <property type="gene ID" value="ENSSSCG00055030515.1"/>
</dbReference>
<dbReference type="AlphaFoldDB" id="A0A8D1B5S5"/>
<dbReference type="Proteomes" id="UP000694720">
    <property type="component" value="Unplaced"/>
</dbReference>
<feature type="region of interest" description="Disordered" evidence="1">
    <location>
        <begin position="64"/>
        <end position="83"/>
    </location>
</feature>
<evidence type="ECO:0000313" key="3">
    <source>
        <dbReference type="Proteomes" id="UP000694720"/>
    </source>
</evidence>
<evidence type="ECO:0000313" key="2">
    <source>
        <dbReference type="Ensembl" id="ENSSSCP00035042967.1"/>
    </source>
</evidence>
<organism evidence="2 3">
    <name type="scientific">Sus scrofa</name>
    <name type="common">Pig</name>
    <dbReference type="NCBI Taxonomy" id="9823"/>
    <lineage>
        <taxon>Eukaryota</taxon>
        <taxon>Metazoa</taxon>
        <taxon>Chordata</taxon>
        <taxon>Craniata</taxon>
        <taxon>Vertebrata</taxon>
        <taxon>Euteleostomi</taxon>
        <taxon>Mammalia</taxon>
        <taxon>Eutheria</taxon>
        <taxon>Laurasiatheria</taxon>
        <taxon>Artiodactyla</taxon>
        <taxon>Suina</taxon>
        <taxon>Suidae</taxon>
        <taxon>Sus</taxon>
    </lineage>
</organism>
<dbReference type="Ensembl" id="ENSSSCT00035101036.1">
    <property type="protein sequence ID" value="ENSSSCP00035042967.1"/>
    <property type="gene ID" value="ENSSSCG00035074441.1"/>
</dbReference>